<dbReference type="InterPro" id="IPR006314">
    <property type="entry name" value="Dyp_peroxidase"/>
</dbReference>
<dbReference type="EMBL" id="SMKU01000021">
    <property type="protein sequence ID" value="TDD94245.1"/>
    <property type="molecule type" value="Genomic_DNA"/>
</dbReference>
<organism evidence="11 12">
    <name type="scientific">Actinomadura rubrisoli</name>
    <dbReference type="NCBI Taxonomy" id="2530368"/>
    <lineage>
        <taxon>Bacteria</taxon>
        <taxon>Bacillati</taxon>
        <taxon>Actinomycetota</taxon>
        <taxon>Actinomycetes</taxon>
        <taxon>Streptosporangiales</taxon>
        <taxon>Thermomonosporaceae</taxon>
        <taxon>Actinomadura</taxon>
    </lineage>
</organism>
<dbReference type="PROSITE" id="PS51318">
    <property type="entry name" value="TAT"/>
    <property type="match status" value="1"/>
</dbReference>
<keyword evidence="4" id="KW-0479">Metal-binding</keyword>
<keyword evidence="2 11" id="KW-0575">Peroxidase</keyword>
<comment type="similarity">
    <text evidence="8">Belongs to the DyP-type peroxidase family.</text>
</comment>
<feature type="domain" description="Dyp-type peroxidase N-terminal" evidence="9">
    <location>
        <begin position="55"/>
        <end position="206"/>
    </location>
</feature>
<sequence>MSGKRATGRRSFLRGALAAGATGAAGLAAGPSAVAGPSPATAGTARGRSFYGEHQAGVLEEPRRRTVVASFDVIADGRRELTDLLRALTDRARALMAGGAPDEAGIAAPPADSGVLGPDVPGAGLLVTVGVGASLFDGRYGLAGRRPAGLTRMRTFPDDALDPAWCHGDLSVQLSAGDEDTVLRALRDITRHTRGAAQVRWRIGGFAGPPRPDGAPRNLLGFKDGTANPDASDARAMDRLVWLGGPGGTSGGSYVVIRLIRTLVEFWDRVGLPEQEQMFGRSRDTGAPLDGVRETDEPRYAEDPVGKVIPLTSHIRLANPRTPATDGERILRRSFNYDRETDGAGNLDMGLIFTCYQRDVRRQFEAVQDRLAGEPLTDYVSPFGGGYFLVLPGVRGAADFLGRGLIT</sequence>
<dbReference type="Proteomes" id="UP000294513">
    <property type="component" value="Unassembled WGS sequence"/>
</dbReference>
<keyword evidence="6" id="KW-0560">Oxidoreductase</keyword>
<protein>
    <submittedName>
        <fullName evidence="11">Dyp-type peroxidase</fullName>
    </submittedName>
</protein>
<evidence type="ECO:0000256" key="1">
    <source>
        <dbReference type="ARBA" id="ARBA00001970"/>
    </source>
</evidence>
<evidence type="ECO:0000256" key="3">
    <source>
        <dbReference type="ARBA" id="ARBA00022617"/>
    </source>
</evidence>
<feature type="domain" description="Dyp-type peroxidase C-terminal" evidence="10">
    <location>
        <begin position="216"/>
        <end position="394"/>
    </location>
</feature>
<evidence type="ECO:0000256" key="5">
    <source>
        <dbReference type="ARBA" id="ARBA00022729"/>
    </source>
</evidence>
<keyword evidence="5" id="KW-0732">Signal</keyword>
<dbReference type="InterPro" id="IPR011008">
    <property type="entry name" value="Dimeric_a/b-barrel"/>
</dbReference>
<accession>A0A4R5C5F8</accession>
<name>A0A4R5C5F8_9ACTN</name>
<dbReference type="GO" id="GO:0046872">
    <property type="term" value="F:metal ion binding"/>
    <property type="evidence" value="ECO:0007669"/>
    <property type="project" value="UniProtKB-KW"/>
</dbReference>
<comment type="caution">
    <text evidence="11">The sequence shown here is derived from an EMBL/GenBank/DDBJ whole genome shotgun (WGS) entry which is preliminary data.</text>
</comment>
<keyword evidence="7" id="KW-0408">Iron</keyword>
<dbReference type="GO" id="GO:0005829">
    <property type="term" value="C:cytosol"/>
    <property type="evidence" value="ECO:0007669"/>
    <property type="project" value="TreeGrafter"/>
</dbReference>
<gene>
    <name evidence="11" type="ORF">E1298_07315</name>
</gene>
<dbReference type="InterPro" id="IPR006311">
    <property type="entry name" value="TAT_signal"/>
</dbReference>
<dbReference type="InterPro" id="IPR048328">
    <property type="entry name" value="Dyp_perox_C"/>
</dbReference>
<dbReference type="InterPro" id="IPR048327">
    <property type="entry name" value="Dyp_perox_N"/>
</dbReference>
<dbReference type="NCBIfam" id="TIGR01413">
    <property type="entry name" value="Dyp_perox_fam"/>
    <property type="match status" value="1"/>
</dbReference>
<dbReference type="PANTHER" id="PTHR30521">
    <property type="entry name" value="DEFERROCHELATASE/PEROXIDASE"/>
    <property type="match status" value="1"/>
</dbReference>
<keyword evidence="12" id="KW-1185">Reference proteome</keyword>
<dbReference type="GO" id="GO:0004601">
    <property type="term" value="F:peroxidase activity"/>
    <property type="evidence" value="ECO:0007669"/>
    <property type="project" value="UniProtKB-KW"/>
</dbReference>
<evidence type="ECO:0000259" key="10">
    <source>
        <dbReference type="Pfam" id="PF20628"/>
    </source>
</evidence>
<comment type="cofactor">
    <cofactor evidence="1">
        <name>heme b</name>
        <dbReference type="ChEBI" id="CHEBI:60344"/>
    </cofactor>
</comment>
<reference evidence="11 12" key="1">
    <citation type="submission" date="2019-03" db="EMBL/GenBank/DDBJ databases">
        <title>Draft genome sequences of novel Actinobacteria.</title>
        <authorList>
            <person name="Sahin N."/>
            <person name="Ay H."/>
            <person name="Saygin H."/>
        </authorList>
    </citation>
    <scope>NUCLEOTIDE SEQUENCE [LARGE SCALE GENOMIC DNA]</scope>
    <source>
        <strain evidence="11 12">H3C3</strain>
    </source>
</reference>
<evidence type="ECO:0000313" key="11">
    <source>
        <dbReference type="EMBL" id="TDD94245.1"/>
    </source>
</evidence>
<dbReference type="RefSeq" id="WP_131890251.1">
    <property type="nucleotide sequence ID" value="NZ_SMKU01000021.1"/>
</dbReference>
<evidence type="ECO:0000259" key="9">
    <source>
        <dbReference type="Pfam" id="PF04261"/>
    </source>
</evidence>
<proteinExistence type="inferred from homology"/>
<dbReference type="PANTHER" id="PTHR30521:SF4">
    <property type="entry name" value="DEFERROCHELATASE"/>
    <property type="match status" value="1"/>
</dbReference>
<dbReference type="AlphaFoldDB" id="A0A4R5C5F8"/>
<dbReference type="Pfam" id="PF04261">
    <property type="entry name" value="Dyp_perox_N"/>
    <property type="match status" value="1"/>
</dbReference>
<dbReference type="SUPFAM" id="SSF54909">
    <property type="entry name" value="Dimeric alpha+beta barrel"/>
    <property type="match status" value="1"/>
</dbReference>
<evidence type="ECO:0000256" key="8">
    <source>
        <dbReference type="ARBA" id="ARBA00025737"/>
    </source>
</evidence>
<evidence type="ECO:0000256" key="4">
    <source>
        <dbReference type="ARBA" id="ARBA00022723"/>
    </source>
</evidence>
<evidence type="ECO:0000256" key="7">
    <source>
        <dbReference type="ARBA" id="ARBA00023004"/>
    </source>
</evidence>
<evidence type="ECO:0000256" key="6">
    <source>
        <dbReference type="ARBA" id="ARBA00023002"/>
    </source>
</evidence>
<dbReference type="PROSITE" id="PS51404">
    <property type="entry name" value="DYP_PEROXIDASE"/>
    <property type="match status" value="1"/>
</dbReference>
<dbReference type="OrthoDB" id="9781066at2"/>
<keyword evidence="3" id="KW-0349">Heme</keyword>
<evidence type="ECO:0000256" key="2">
    <source>
        <dbReference type="ARBA" id="ARBA00022559"/>
    </source>
</evidence>
<evidence type="ECO:0000313" key="12">
    <source>
        <dbReference type="Proteomes" id="UP000294513"/>
    </source>
</evidence>
<dbReference type="GO" id="GO:0020037">
    <property type="term" value="F:heme binding"/>
    <property type="evidence" value="ECO:0007669"/>
    <property type="project" value="InterPro"/>
</dbReference>
<dbReference type="Pfam" id="PF20628">
    <property type="entry name" value="Dyp_perox_C"/>
    <property type="match status" value="1"/>
</dbReference>